<dbReference type="Proteomes" id="UP000235672">
    <property type="component" value="Unassembled WGS sequence"/>
</dbReference>
<dbReference type="EMBL" id="KZ613470">
    <property type="protein sequence ID" value="PMD25511.1"/>
    <property type="molecule type" value="Genomic_DNA"/>
</dbReference>
<sequence>MVHSTSLHVPGALPRTIIAVSKMKGSHRVETLRMAQKRYFRPKIAGLQLANHSALIIGTGSSLVPGPRLFARVRGGFPMYRVFIKRLILRV</sequence>
<name>A0A2J6QGV9_9HELO</name>
<protein>
    <submittedName>
        <fullName evidence="1">Uncharacterized protein</fullName>
    </submittedName>
</protein>
<reference evidence="1 2" key="1">
    <citation type="submission" date="2016-05" db="EMBL/GenBank/DDBJ databases">
        <title>A degradative enzymes factory behind the ericoid mycorrhizal symbiosis.</title>
        <authorList>
            <consortium name="DOE Joint Genome Institute"/>
            <person name="Martino E."/>
            <person name="Morin E."/>
            <person name="Grelet G."/>
            <person name="Kuo A."/>
            <person name="Kohler A."/>
            <person name="Daghino S."/>
            <person name="Barry K."/>
            <person name="Choi C."/>
            <person name="Cichocki N."/>
            <person name="Clum A."/>
            <person name="Copeland A."/>
            <person name="Hainaut M."/>
            <person name="Haridas S."/>
            <person name="Labutti K."/>
            <person name="Lindquist E."/>
            <person name="Lipzen A."/>
            <person name="Khouja H.-R."/>
            <person name="Murat C."/>
            <person name="Ohm R."/>
            <person name="Olson A."/>
            <person name="Spatafora J."/>
            <person name="Veneault-Fourrey C."/>
            <person name="Henrissat B."/>
            <person name="Grigoriev I."/>
            <person name="Martin F."/>
            <person name="Perotto S."/>
        </authorList>
    </citation>
    <scope>NUCLEOTIDE SEQUENCE [LARGE SCALE GENOMIC DNA]</scope>
    <source>
        <strain evidence="1 2">UAMH 7357</strain>
    </source>
</reference>
<evidence type="ECO:0000313" key="2">
    <source>
        <dbReference type="Proteomes" id="UP000235672"/>
    </source>
</evidence>
<accession>A0A2J6QGV9</accession>
<gene>
    <name evidence="1" type="ORF">NA56DRAFT_437572</name>
</gene>
<proteinExistence type="predicted"/>
<dbReference type="AlphaFoldDB" id="A0A2J6QGV9"/>
<keyword evidence="2" id="KW-1185">Reference proteome</keyword>
<evidence type="ECO:0000313" key="1">
    <source>
        <dbReference type="EMBL" id="PMD25511.1"/>
    </source>
</evidence>
<organism evidence="1 2">
    <name type="scientific">Hyaloscypha hepaticicola</name>
    <dbReference type="NCBI Taxonomy" id="2082293"/>
    <lineage>
        <taxon>Eukaryota</taxon>
        <taxon>Fungi</taxon>
        <taxon>Dikarya</taxon>
        <taxon>Ascomycota</taxon>
        <taxon>Pezizomycotina</taxon>
        <taxon>Leotiomycetes</taxon>
        <taxon>Helotiales</taxon>
        <taxon>Hyaloscyphaceae</taxon>
        <taxon>Hyaloscypha</taxon>
    </lineage>
</organism>